<proteinExistence type="predicted"/>
<feature type="compositionally biased region" description="Acidic residues" evidence="2">
    <location>
        <begin position="374"/>
        <end position="394"/>
    </location>
</feature>
<dbReference type="AlphaFoldDB" id="A0A6G1BFQ3"/>
<dbReference type="PANTHER" id="PTHR15503">
    <property type="entry name" value="LDOC1 RELATED"/>
    <property type="match status" value="1"/>
</dbReference>
<dbReference type="EMBL" id="VOAJ01000556">
    <property type="protein sequence ID" value="KAF0886766.1"/>
    <property type="molecule type" value="Genomic_DNA"/>
</dbReference>
<comment type="caution">
    <text evidence="4">The sequence shown here is derived from an EMBL/GenBank/DDBJ whole genome shotgun (WGS) entry which is preliminary data.</text>
</comment>
<evidence type="ECO:0000256" key="1">
    <source>
        <dbReference type="SAM" id="Coils"/>
    </source>
</evidence>
<protein>
    <submittedName>
        <fullName evidence="4">RTL5 protein</fullName>
    </submittedName>
</protein>
<evidence type="ECO:0000259" key="3">
    <source>
        <dbReference type="Pfam" id="PF16297"/>
    </source>
</evidence>
<feature type="non-terminal residue" evidence="4">
    <location>
        <position position="1"/>
    </location>
</feature>
<evidence type="ECO:0000313" key="5">
    <source>
        <dbReference type="Proteomes" id="UP000475037"/>
    </source>
</evidence>
<feature type="non-terminal residue" evidence="4">
    <location>
        <position position="498"/>
    </location>
</feature>
<dbReference type="PANTHER" id="PTHR15503:SF36">
    <property type="entry name" value="RETROTRANSPOSON GAG-LIKE PROTEIN 5"/>
    <property type="match status" value="1"/>
</dbReference>
<feature type="coiled-coil region" evidence="1">
    <location>
        <begin position="6"/>
        <end position="33"/>
    </location>
</feature>
<name>A0A6G1BFQ3_CROCR</name>
<feature type="compositionally biased region" description="Acidic residues" evidence="2">
    <location>
        <begin position="335"/>
        <end position="347"/>
    </location>
</feature>
<accession>A0A6G1BFQ3</accession>
<dbReference type="InterPro" id="IPR032567">
    <property type="entry name" value="RTL1-rel"/>
</dbReference>
<feature type="region of interest" description="Disordered" evidence="2">
    <location>
        <begin position="299"/>
        <end position="394"/>
    </location>
</feature>
<keyword evidence="1" id="KW-0175">Coiled coil</keyword>
<keyword evidence="5" id="KW-1185">Reference proteome</keyword>
<evidence type="ECO:0000313" key="4">
    <source>
        <dbReference type="EMBL" id="KAF0886766.1"/>
    </source>
</evidence>
<gene>
    <name evidence="4" type="primary">Rtl5</name>
    <name evidence="4" type="ORF">FOF47_R04551</name>
</gene>
<feature type="domain" description="DUF4939" evidence="3">
    <location>
        <begin position="92"/>
        <end position="167"/>
    </location>
</feature>
<evidence type="ECO:0000256" key="2">
    <source>
        <dbReference type="SAM" id="MobiDB-lite"/>
    </source>
</evidence>
<organism evidence="4 5">
    <name type="scientific">Crocuta crocuta</name>
    <name type="common">Spotted hyena</name>
    <dbReference type="NCBI Taxonomy" id="9678"/>
    <lineage>
        <taxon>Eukaryota</taxon>
        <taxon>Metazoa</taxon>
        <taxon>Chordata</taxon>
        <taxon>Craniata</taxon>
        <taxon>Vertebrata</taxon>
        <taxon>Euteleostomi</taxon>
        <taxon>Mammalia</taxon>
        <taxon>Eutheria</taxon>
        <taxon>Laurasiatheria</taxon>
        <taxon>Carnivora</taxon>
        <taxon>Feliformia</taxon>
        <taxon>Hyaenidae</taxon>
        <taxon>Crocuta</taxon>
    </lineage>
</organism>
<dbReference type="Pfam" id="PF16297">
    <property type="entry name" value="DUF4939"/>
    <property type="match status" value="1"/>
</dbReference>
<dbReference type="InterPro" id="IPR032549">
    <property type="entry name" value="DUF4939"/>
</dbReference>
<dbReference type="Proteomes" id="UP000475037">
    <property type="component" value="Unassembled WGS sequence"/>
</dbReference>
<sequence length="498" mass="57046">EAAGNLNSLRMANVALREELNALRGENANLGLQLGRALAEVNSLRGNVSSYIRWPVPVVPVLAEENFEFPLSEIDAEQPAQPPLPPLERPELEPFSGDPVYLAEFLMRLETFIADHEDHFPGGAERVAFLISFFTGEAKDWAISVTREGSPLRANFPRFLDEIRKEFCGPIPPSVAKKAIRKLKQGDCTLGSYADAFQFLAQFLSWDDCRLQNQFLKGLSEFFRKELLWSTEMADLDELILECVEIERKVRVPKPIPLPGVRNIFFPFAKDPNIDDSDEECYSDEDEEARRRRLYDRDQRRRMRGIPQETEEERRKKEEEMRKKQLEEMKQKQEVEEEDDEDEEVDVGVEVNIFKTSGDEDKGGEAGAHGSQEAEQEAEQEPEQEQESEDETQDDDLDELMEMEPTVAHASSQTTGYYHENFLDASPPIIQPSRRRNQNRVPLLEGLPGTNSPFYSSPPLIRRAGRLGQRQIRRRPPVLFRLTPRQGGHRAARGRIRV</sequence>
<reference evidence="4 5" key="1">
    <citation type="submission" date="2019-11" db="EMBL/GenBank/DDBJ databases">
        <authorList>
            <person name="Yang C."/>
            <person name="Li F."/>
        </authorList>
    </citation>
    <scope>NUCLEOTIDE SEQUENCE [LARGE SCALE GENOMIC DNA]</scope>
    <source>
        <strain evidence="4">KB4526</strain>
        <tissue evidence="4">Muscle</tissue>
    </source>
</reference>
<feature type="compositionally biased region" description="Basic and acidic residues" evidence="2">
    <location>
        <begin position="312"/>
        <end position="334"/>
    </location>
</feature>